<dbReference type="Gene3D" id="3.40.50.880">
    <property type="match status" value="1"/>
</dbReference>
<dbReference type="OrthoDB" id="9804920at2"/>
<dbReference type="EMBL" id="DF968182">
    <property type="protein sequence ID" value="GAP44098.1"/>
    <property type="molecule type" value="Genomic_DNA"/>
</dbReference>
<dbReference type="InterPro" id="IPR011697">
    <property type="entry name" value="Peptidase_C26"/>
</dbReference>
<reference evidence="2" key="1">
    <citation type="journal article" date="2015" name="Genome Announc.">
        <title>Draft Genome Sequence of Bacteroidales Strain TBC1, a Novel Isolate from a Methanogenic Wastewater Treatment System.</title>
        <authorList>
            <person name="Tourlousse D.M."/>
            <person name="Matsuura N."/>
            <person name="Sun L."/>
            <person name="Toyonaga M."/>
            <person name="Kuroda K."/>
            <person name="Ohashi A."/>
            <person name="Cruz R."/>
            <person name="Yamaguchi T."/>
            <person name="Sekiguchi Y."/>
        </authorList>
    </citation>
    <scope>NUCLEOTIDE SEQUENCE [LARGE SCALE GENOMIC DNA]</scope>
    <source>
        <strain evidence="2">TBC1</strain>
    </source>
</reference>
<dbReference type="InterPro" id="IPR044668">
    <property type="entry name" value="PuuD-like"/>
</dbReference>
<evidence type="ECO:0000256" key="1">
    <source>
        <dbReference type="SAM" id="SignalP"/>
    </source>
</evidence>
<feature type="chain" id="PRO_5006633385" evidence="1">
    <location>
        <begin position="20"/>
        <end position="365"/>
    </location>
</feature>
<dbReference type="Proteomes" id="UP000053091">
    <property type="component" value="Unassembled WGS sequence"/>
</dbReference>
<protein>
    <submittedName>
        <fullName evidence="2">Peptidase C26</fullName>
    </submittedName>
</protein>
<sequence>MRKTVLIFVIILAGHLSSAQQYFNTPAATGDPVLVLMNPTVNNLKTVFFLIDNGIFPLPEDYRLVGFYHTAQAYDFSQSAGFIRESGREGVFLHACSGLPGHRLYGENPCSDDFRLVFENSAGVIFFGGPDIPPAFYGEETNLLTAITDYHRHAFEASFLFHLTGGYQDDAFNPLLEQKPDFLVMGICLGMQTMNIAAGGTMIQDIPTEIYQLTTAEQVLAMEQDNRHRNYHTQFGLDDALMWGSFHRIKITRPEKLKFLTAGSAPHPGVLSSHHQAVEKAGKGLEVVATSIDGKIPEILLHSRYPNVIGFQFHPEPALLYKPDEKLKFDPDKPAAMSFIDLYPEAEGETFNRNIWKWAADRLSR</sequence>
<dbReference type="SUPFAM" id="SSF52317">
    <property type="entry name" value="Class I glutamine amidotransferase-like"/>
    <property type="match status" value="1"/>
</dbReference>
<dbReference type="Pfam" id="PF07722">
    <property type="entry name" value="Peptidase_C26"/>
    <property type="match status" value="1"/>
</dbReference>
<proteinExistence type="predicted"/>
<accession>A0A0S7C0M4</accession>
<name>A0A0S7C0M4_9BACT</name>
<dbReference type="AlphaFoldDB" id="A0A0S7C0M4"/>
<keyword evidence="3" id="KW-1185">Reference proteome</keyword>
<dbReference type="STRING" id="1678841.TBC1_112259"/>
<dbReference type="GO" id="GO:0016811">
    <property type="term" value="F:hydrolase activity, acting on carbon-nitrogen (but not peptide) bonds, in linear amides"/>
    <property type="evidence" value="ECO:0007669"/>
    <property type="project" value="InterPro"/>
</dbReference>
<dbReference type="InterPro" id="IPR029062">
    <property type="entry name" value="Class_I_gatase-like"/>
</dbReference>
<dbReference type="PANTHER" id="PTHR43235:SF1">
    <property type="entry name" value="GLUTAMINE AMIDOTRANSFERASE PB2B2.05-RELATED"/>
    <property type="match status" value="1"/>
</dbReference>
<organism evidence="2">
    <name type="scientific">Lentimicrobium saccharophilum</name>
    <dbReference type="NCBI Taxonomy" id="1678841"/>
    <lineage>
        <taxon>Bacteria</taxon>
        <taxon>Pseudomonadati</taxon>
        <taxon>Bacteroidota</taxon>
        <taxon>Bacteroidia</taxon>
        <taxon>Bacteroidales</taxon>
        <taxon>Lentimicrobiaceae</taxon>
        <taxon>Lentimicrobium</taxon>
    </lineage>
</organism>
<feature type="signal peptide" evidence="1">
    <location>
        <begin position="1"/>
        <end position="19"/>
    </location>
</feature>
<evidence type="ECO:0000313" key="3">
    <source>
        <dbReference type="Proteomes" id="UP000053091"/>
    </source>
</evidence>
<dbReference type="GO" id="GO:0005829">
    <property type="term" value="C:cytosol"/>
    <property type="evidence" value="ECO:0007669"/>
    <property type="project" value="TreeGrafter"/>
</dbReference>
<dbReference type="RefSeq" id="WP_062042318.1">
    <property type="nucleotide sequence ID" value="NZ_DF968182.1"/>
</dbReference>
<gene>
    <name evidence="2" type="ORF">TBC1_112259</name>
</gene>
<keyword evidence="1" id="KW-0732">Signal</keyword>
<evidence type="ECO:0000313" key="2">
    <source>
        <dbReference type="EMBL" id="GAP44098.1"/>
    </source>
</evidence>
<dbReference type="PANTHER" id="PTHR43235">
    <property type="entry name" value="GLUTAMINE AMIDOTRANSFERASE PB2B2.05-RELATED"/>
    <property type="match status" value="1"/>
</dbReference>